<name>A0ABP8VVC1_9PSEU</name>
<dbReference type="Pfam" id="PF04199">
    <property type="entry name" value="Cyclase"/>
    <property type="match status" value="1"/>
</dbReference>
<dbReference type="Gene3D" id="3.50.30.50">
    <property type="entry name" value="Putative cyclase"/>
    <property type="match status" value="1"/>
</dbReference>
<evidence type="ECO:0000256" key="1">
    <source>
        <dbReference type="SAM" id="MobiDB-lite"/>
    </source>
</evidence>
<comment type="caution">
    <text evidence="2">The sequence shown here is derived from an EMBL/GenBank/DDBJ whole genome shotgun (WGS) entry which is preliminary data.</text>
</comment>
<accession>A0ABP8VVC1</accession>
<reference evidence="3" key="1">
    <citation type="journal article" date="2019" name="Int. J. Syst. Evol. Microbiol.">
        <title>The Global Catalogue of Microorganisms (GCM) 10K type strain sequencing project: providing services to taxonomists for standard genome sequencing and annotation.</title>
        <authorList>
            <consortium name="The Broad Institute Genomics Platform"/>
            <consortium name="The Broad Institute Genome Sequencing Center for Infectious Disease"/>
            <person name="Wu L."/>
            <person name="Ma J."/>
        </authorList>
    </citation>
    <scope>NUCLEOTIDE SEQUENCE [LARGE SCALE GENOMIC DNA]</scope>
    <source>
        <strain evidence="3">JCM 18055</strain>
    </source>
</reference>
<feature type="compositionally biased region" description="Low complexity" evidence="1">
    <location>
        <begin position="1"/>
        <end position="12"/>
    </location>
</feature>
<sequence>MSGATTTALDTTETTRRAPAFADLPTLPDRDEHHAWDVWGRADEIGTLNLIGPEQRLAAARTVRSGEMVSLTLPLDEPDPGLFDERSCYRHVVEDTAAGHDDRLDEFYLQGSSQWDGLRHINAGRHGYWGGRTEHDLATSDVLGIDRWAEHGFGGRGVLIDVAGHLAARGTPLAADEPVEITSALLDEVAGAQGTTFASGDVLVVRTGWTEWYRALPAEHRARLRGTIGSGFACPGLESTKDMAGYLWDHEFAAVAMDNVGVEVFPVDRAKGFLHRRLIALQGMPLGELWHLADLAERCRERSSHEFLLVSGVLPLPRGVGSPANAHALL</sequence>
<dbReference type="InterPro" id="IPR007325">
    <property type="entry name" value="KFase/CYL"/>
</dbReference>
<dbReference type="RefSeq" id="WP_345377536.1">
    <property type="nucleotide sequence ID" value="NZ_BAABIC010000001.1"/>
</dbReference>
<dbReference type="EMBL" id="BAABIC010000001">
    <property type="protein sequence ID" value="GAA4672917.1"/>
    <property type="molecule type" value="Genomic_DNA"/>
</dbReference>
<dbReference type="SUPFAM" id="SSF102198">
    <property type="entry name" value="Putative cyclase"/>
    <property type="match status" value="1"/>
</dbReference>
<keyword evidence="3" id="KW-1185">Reference proteome</keyword>
<dbReference type="Proteomes" id="UP001500325">
    <property type="component" value="Unassembled WGS sequence"/>
</dbReference>
<gene>
    <name evidence="2" type="ORF">GCM10023215_00310</name>
</gene>
<evidence type="ECO:0000313" key="2">
    <source>
        <dbReference type="EMBL" id="GAA4672917.1"/>
    </source>
</evidence>
<protein>
    <submittedName>
        <fullName evidence="2">Cyclase family protein</fullName>
    </submittedName>
</protein>
<evidence type="ECO:0000313" key="3">
    <source>
        <dbReference type="Proteomes" id="UP001500325"/>
    </source>
</evidence>
<proteinExistence type="predicted"/>
<dbReference type="InterPro" id="IPR037175">
    <property type="entry name" value="KFase_sf"/>
</dbReference>
<dbReference type="PANTHER" id="PTHR34861">
    <property type="match status" value="1"/>
</dbReference>
<organism evidence="2 3">
    <name type="scientific">Pseudonocardia yuanmonensis</name>
    <dbReference type="NCBI Taxonomy" id="1095914"/>
    <lineage>
        <taxon>Bacteria</taxon>
        <taxon>Bacillati</taxon>
        <taxon>Actinomycetota</taxon>
        <taxon>Actinomycetes</taxon>
        <taxon>Pseudonocardiales</taxon>
        <taxon>Pseudonocardiaceae</taxon>
        <taxon>Pseudonocardia</taxon>
    </lineage>
</organism>
<feature type="region of interest" description="Disordered" evidence="1">
    <location>
        <begin position="1"/>
        <end position="22"/>
    </location>
</feature>